<evidence type="ECO:0000313" key="1">
    <source>
        <dbReference type="EMBL" id="GAF73396.1"/>
    </source>
</evidence>
<evidence type="ECO:0008006" key="2">
    <source>
        <dbReference type="Google" id="ProtNLM"/>
    </source>
</evidence>
<reference evidence="1" key="1">
    <citation type="journal article" date="2014" name="Front. Microbiol.">
        <title>High frequency of phylogenetically diverse reductive dehalogenase-homologous genes in deep subseafloor sedimentary metagenomes.</title>
        <authorList>
            <person name="Kawai M."/>
            <person name="Futagami T."/>
            <person name="Toyoda A."/>
            <person name="Takaki Y."/>
            <person name="Nishi S."/>
            <person name="Hori S."/>
            <person name="Arai W."/>
            <person name="Tsubouchi T."/>
            <person name="Morono Y."/>
            <person name="Uchiyama I."/>
            <person name="Ito T."/>
            <person name="Fujiyama A."/>
            <person name="Inagaki F."/>
            <person name="Takami H."/>
        </authorList>
    </citation>
    <scope>NUCLEOTIDE SEQUENCE</scope>
    <source>
        <strain evidence="1">Expedition CK06-06</strain>
    </source>
</reference>
<name>X0SE43_9ZZZZ</name>
<comment type="caution">
    <text evidence="1">The sequence shown here is derived from an EMBL/GenBank/DDBJ whole genome shotgun (WGS) entry which is preliminary data.</text>
</comment>
<feature type="non-terminal residue" evidence="1">
    <location>
        <position position="74"/>
    </location>
</feature>
<organism evidence="1">
    <name type="scientific">marine sediment metagenome</name>
    <dbReference type="NCBI Taxonomy" id="412755"/>
    <lineage>
        <taxon>unclassified sequences</taxon>
        <taxon>metagenomes</taxon>
        <taxon>ecological metagenomes</taxon>
    </lineage>
</organism>
<dbReference type="EMBL" id="BARS01008063">
    <property type="protein sequence ID" value="GAF73396.1"/>
    <property type="molecule type" value="Genomic_DNA"/>
</dbReference>
<protein>
    <recommendedName>
        <fullName evidence="2">UDP-N-acetylglucosamine 2-epimerase domain-containing protein</fullName>
    </recommendedName>
</protein>
<dbReference type="Gene3D" id="3.40.50.2000">
    <property type="entry name" value="Glycogen Phosphorylase B"/>
    <property type="match status" value="1"/>
</dbReference>
<dbReference type="SUPFAM" id="SSF53756">
    <property type="entry name" value="UDP-Glycosyltransferase/glycogen phosphorylase"/>
    <property type="match status" value="1"/>
</dbReference>
<sequence length="74" mass="8570">MMKAQKRKIAIFTGNRAEYGLQYPIISAIAGHPHLEYYLFVSGAHLDENFGYTKREIEKDGFHVWKEIKAEIKA</sequence>
<dbReference type="AlphaFoldDB" id="X0SE43"/>
<proteinExistence type="predicted"/>
<gene>
    <name evidence="1" type="ORF">S01H1_15448</name>
</gene>
<accession>X0SE43</accession>